<feature type="domain" description="VOC" evidence="1">
    <location>
        <begin position="10"/>
        <end position="138"/>
    </location>
</feature>
<keyword evidence="2" id="KW-0223">Dioxygenase</keyword>
<dbReference type="InterPro" id="IPR037523">
    <property type="entry name" value="VOC_core"/>
</dbReference>
<accession>A0A1C1C8C0</accession>
<evidence type="ECO:0000259" key="1">
    <source>
        <dbReference type="PROSITE" id="PS51819"/>
    </source>
</evidence>
<evidence type="ECO:0000313" key="3">
    <source>
        <dbReference type="Proteomes" id="UP000094526"/>
    </source>
</evidence>
<dbReference type="SUPFAM" id="SSF54593">
    <property type="entry name" value="Glyoxalase/Bleomycin resistance protein/Dihydroxybiphenyl dioxygenase"/>
    <property type="match status" value="1"/>
</dbReference>
<dbReference type="InterPro" id="IPR004360">
    <property type="entry name" value="Glyas_Fos-R_dOase_dom"/>
</dbReference>
<comment type="caution">
    <text evidence="2">The sequence shown here is derived from an EMBL/GenBank/DDBJ whole genome shotgun (WGS) entry which is preliminary data.</text>
</comment>
<proteinExistence type="predicted"/>
<dbReference type="AlphaFoldDB" id="A0A1C1C8C0"/>
<dbReference type="OrthoDB" id="447346at2759"/>
<dbReference type="EMBL" id="LGRB01000020">
    <property type="protein sequence ID" value="OCT44698.1"/>
    <property type="molecule type" value="Genomic_DNA"/>
</dbReference>
<dbReference type="PROSITE" id="PS51819">
    <property type="entry name" value="VOC"/>
    <property type="match status" value="1"/>
</dbReference>
<dbReference type="PANTHER" id="PTHR33993">
    <property type="entry name" value="GLYOXALASE-RELATED"/>
    <property type="match status" value="1"/>
</dbReference>
<name>A0A1C1C8C0_9EURO</name>
<protein>
    <submittedName>
        <fullName evidence="2">Glyoxalase bleomycin resistance protein dioxygenase</fullName>
    </submittedName>
</protein>
<dbReference type="InterPro" id="IPR052164">
    <property type="entry name" value="Anthracycline_SecMetBiosynth"/>
</dbReference>
<dbReference type="VEuPathDB" id="FungiDB:G647_07379"/>
<dbReference type="VEuPathDB" id="FungiDB:CLCR_06379"/>
<reference evidence="3" key="1">
    <citation type="submission" date="2015-07" db="EMBL/GenBank/DDBJ databases">
        <authorList>
            <person name="Teixeira M.M."/>
            <person name="Souza R.C."/>
            <person name="Almeida L.G."/>
            <person name="Vicente V.A."/>
            <person name="de Hoog S."/>
            <person name="Bocca A.L."/>
            <person name="de Almeida S.R."/>
            <person name="Vasconcelos A.T."/>
            <person name="Felipe M.S."/>
        </authorList>
    </citation>
    <scope>NUCLEOTIDE SEQUENCE [LARGE SCALE GENOMIC DNA]</scope>
    <source>
        <strain evidence="3">KSF</strain>
    </source>
</reference>
<keyword evidence="2" id="KW-0560">Oxidoreductase</keyword>
<dbReference type="GO" id="GO:0051213">
    <property type="term" value="F:dioxygenase activity"/>
    <property type="evidence" value="ECO:0007669"/>
    <property type="project" value="UniProtKB-KW"/>
</dbReference>
<sequence>MAETPNPYGQICWFEVLVTDVARASAFYAKVLGWDCNDLEGTPSPSGRERSVHMFSKGTLHGAFLLTRDEDGVAKFDDLHKKAAPIVTFMVDSIEQTTKKIEDAGGRVNLPKTEIGGGMGFFARFIDTEGNLHGIWAKE</sequence>
<gene>
    <name evidence="2" type="ORF">CLCR_06379</name>
</gene>
<dbReference type="eggNOG" id="ENOG502S96F">
    <property type="taxonomic scope" value="Eukaryota"/>
</dbReference>
<dbReference type="CDD" id="cd07247">
    <property type="entry name" value="SgaA_N_like"/>
    <property type="match status" value="1"/>
</dbReference>
<organism evidence="2 3">
    <name type="scientific">Cladophialophora carrionii</name>
    <dbReference type="NCBI Taxonomy" id="86049"/>
    <lineage>
        <taxon>Eukaryota</taxon>
        <taxon>Fungi</taxon>
        <taxon>Dikarya</taxon>
        <taxon>Ascomycota</taxon>
        <taxon>Pezizomycotina</taxon>
        <taxon>Eurotiomycetes</taxon>
        <taxon>Chaetothyriomycetidae</taxon>
        <taxon>Chaetothyriales</taxon>
        <taxon>Herpotrichiellaceae</taxon>
        <taxon>Cladophialophora</taxon>
    </lineage>
</organism>
<keyword evidence="3" id="KW-1185">Reference proteome</keyword>
<dbReference type="Pfam" id="PF00903">
    <property type="entry name" value="Glyoxalase"/>
    <property type="match status" value="1"/>
</dbReference>
<dbReference type="InterPro" id="IPR029068">
    <property type="entry name" value="Glyas_Bleomycin-R_OHBP_Dase"/>
</dbReference>
<dbReference type="Gene3D" id="3.10.180.10">
    <property type="entry name" value="2,3-Dihydroxybiphenyl 1,2-Dioxygenase, domain 1"/>
    <property type="match status" value="1"/>
</dbReference>
<dbReference type="Proteomes" id="UP000094526">
    <property type="component" value="Unassembled WGS sequence"/>
</dbReference>
<evidence type="ECO:0000313" key="2">
    <source>
        <dbReference type="EMBL" id="OCT44698.1"/>
    </source>
</evidence>